<protein>
    <submittedName>
        <fullName evidence="10">PPY</fullName>
    </submittedName>
</protein>
<evidence type="ECO:0000256" key="3">
    <source>
        <dbReference type="ARBA" id="ARBA00022525"/>
    </source>
</evidence>
<gene>
    <name evidence="10" type="ORF">Celaphus_00001247</name>
</gene>
<accession>A0A212D6W6</accession>
<keyword evidence="4" id="KW-0165">Cleavage on pair of basic residues</keyword>
<evidence type="ECO:0000256" key="9">
    <source>
        <dbReference type="SAM" id="SignalP"/>
    </source>
</evidence>
<name>A0A212D6W6_CEREH</name>
<evidence type="ECO:0000256" key="1">
    <source>
        <dbReference type="ARBA" id="ARBA00004613"/>
    </source>
</evidence>
<evidence type="ECO:0000256" key="6">
    <source>
        <dbReference type="ARBA" id="ARBA00022815"/>
    </source>
</evidence>
<evidence type="ECO:0000256" key="5">
    <source>
        <dbReference type="ARBA" id="ARBA00022702"/>
    </source>
</evidence>
<dbReference type="AlphaFoldDB" id="A0A212D6W6"/>
<dbReference type="SMART" id="SM00309">
    <property type="entry name" value="PAH"/>
    <property type="match status" value="1"/>
</dbReference>
<keyword evidence="6" id="KW-0027">Amidation</keyword>
<dbReference type="GO" id="GO:0005615">
    <property type="term" value="C:extracellular space"/>
    <property type="evidence" value="ECO:0007669"/>
    <property type="project" value="TreeGrafter"/>
</dbReference>
<dbReference type="PROSITE" id="PS00265">
    <property type="entry name" value="PANCREATIC_HORMONE_1"/>
    <property type="match status" value="1"/>
</dbReference>
<sequence>MAAAHRCLFLLLLSTCVALLLPPPLGALGAPLEPEYPGDNATAEQMAQYAAELRRYINMMTRPRYGKRNKEGMLDFLECGSPHSAVPREIDTMDS</sequence>
<evidence type="ECO:0000256" key="2">
    <source>
        <dbReference type="ARBA" id="ARBA00010022"/>
    </source>
</evidence>
<dbReference type="PANTHER" id="PTHR10533:SF2">
    <property type="entry name" value="PANCREATIC POLYPEPTIDE PROHORMONE"/>
    <property type="match status" value="1"/>
</dbReference>
<dbReference type="InterPro" id="IPR020392">
    <property type="entry name" value="Pancreatic_hormone-like_CS"/>
</dbReference>
<dbReference type="Gene3D" id="6.10.250.900">
    <property type="match status" value="1"/>
</dbReference>
<dbReference type="Proteomes" id="UP000242450">
    <property type="component" value="Chromosome 5"/>
</dbReference>
<proteinExistence type="inferred from homology"/>
<dbReference type="GO" id="GO:0031841">
    <property type="term" value="F:neuropeptide Y receptor binding"/>
    <property type="evidence" value="ECO:0007669"/>
    <property type="project" value="TreeGrafter"/>
</dbReference>
<dbReference type="PANTHER" id="PTHR10533">
    <property type="entry name" value="NEUROPEPTIDE Y/PANCREATIC HORMONE/PEPTIDE YY"/>
    <property type="match status" value="1"/>
</dbReference>
<keyword evidence="11" id="KW-1185">Reference proteome</keyword>
<dbReference type="PROSITE" id="PS50276">
    <property type="entry name" value="PANCREATIC_HORMONE_2"/>
    <property type="match status" value="1"/>
</dbReference>
<dbReference type="EMBL" id="MKHE01000005">
    <property type="protein sequence ID" value="OWK13989.1"/>
    <property type="molecule type" value="Genomic_DNA"/>
</dbReference>
<dbReference type="CDD" id="cd00126">
    <property type="entry name" value="PAH"/>
    <property type="match status" value="1"/>
</dbReference>
<dbReference type="GO" id="GO:0007218">
    <property type="term" value="P:neuropeptide signaling pathway"/>
    <property type="evidence" value="ECO:0007669"/>
    <property type="project" value="TreeGrafter"/>
</dbReference>
<evidence type="ECO:0000313" key="11">
    <source>
        <dbReference type="Proteomes" id="UP000242450"/>
    </source>
</evidence>
<comment type="function">
    <text evidence="7">Hormone secreted by pancreatic cells that acts as a regulator of pancreatic and gastrointestinal functions probably by signaling through the G protein-coupled receptor NPY4R2.</text>
</comment>
<keyword evidence="9" id="KW-0732">Signal</keyword>
<dbReference type="Pfam" id="PF00159">
    <property type="entry name" value="Hormone_3"/>
    <property type="match status" value="1"/>
</dbReference>
<dbReference type="GO" id="GO:0005184">
    <property type="term" value="F:neuropeptide hormone activity"/>
    <property type="evidence" value="ECO:0007669"/>
    <property type="project" value="TreeGrafter"/>
</dbReference>
<reference evidence="10 11" key="1">
    <citation type="journal article" date="2018" name="Mol. Genet. Genomics">
        <title>The red deer Cervus elaphus genome CerEla1.0: sequencing, annotating, genes, and chromosomes.</title>
        <authorList>
            <person name="Bana N.A."/>
            <person name="Nyiri A."/>
            <person name="Nagy J."/>
            <person name="Frank K."/>
            <person name="Nagy T."/>
            <person name="Steger V."/>
            <person name="Schiller M."/>
            <person name="Lakatos P."/>
            <person name="Sugar L."/>
            <person name="Horn P."/>
            <person name="Barta E."/>
            <person name="Orosz L."/>
        </authorList>
    </citation>
    <scope>NUCLEOTIDE SEQUENCE [LARGE SCALE GENOMIC DNA]</scope>
    <source>
        <strain evidence="10">Hungarian</strain>
    </source>
</reference>
<comment type="similarity">
    <text evidence="2 8">Belongs to the NPY family.</text>
</comment>
<evidence type="ECO:0000256" key="4">
    <source>
        <dbReference type="ARBA" id="ARBA00022685"/>
    </source>
</evidence>
<dbReference type="OrthoDB" id="9901897at2759"/>
<evidence type="ECO:0000313" key="10">
    <source>
        <dbReference type="EMBL" id="OWK13989.1"/>
    </source>
</evidence>
<keyword evidence="3" id="KW-0964">Secreted</keyword>
<dbReference type="PRINTS" id="PR00278">
    <property type="entry name" value="PANCHORMONE"/>
</dbReference>
<organism evidence="10 11">
    <name type="scientific">Cervus elaphus hippelaphus</name>
    <name type="common">European red deer</name>
    <dbReference type="NCBI Taxonomy" id="46360"/>
    <lineage>
        <taxon>Eukaryota</taxon>
        <taxon>Metazoa</taxon>
        <taxon>Chordata</taxon>
        <taxon>Craniata</taxon>
        <taxon>Vertebrata</taxon>
        <taxon>Euteleostomi</taxon>
        <taxon>Mammalia</taxon>
        <taxon>Eutheria</taxon>
        <taxon>Laurasiatheria</taxon>
        <taxon>Artiodactyla</taxon>
        <taxon>Ruminantia</taxon>
        <taxon>Pecora</taxon>
        <taxon>Cervidae</taxon>
        <taxon>Cervinae</taxon>
        <taxon>Cervus</taxon>
    </lineage>
</organism>
<dbReference type="InterPro" id="IPR001955">
    <property type="entry name" value="Pancreatic_hormone-like"/>
</dbReference>
<comment type="caution">
    <text evidence="10">The sequence shown here is derived from an EMBL/GenBank/DDBJ whole genome shotgun (WGS) entry which is preliminary data.</text>
</comment>
<evidence type="ECO:0000256" key="7">
    <source>
        <dbReference type="ARBA" id="ARBA00037168"/>
    </source>
</evidence>
<dbReference type="GO" id="GO:0007631">
    <property type="term" value="P:feeding behavior"/>
    <property type="evidence" value="ECO:0007669"/>
    <property type="project" value="TreeGrafter"/>
</dbReference>
<feature type="signal peptide" evidence="9">
    <location>
        <begin position="1"/>
        <end position="18"/>
    </location>
</feature>
<comment type="subcellular location">
    <subcellularLocation>
        <location evidence="1">Secreted</location>
    </subcellularLocation>
</comment>
<feature type="chain" id="PRO_5012035670" evidence="9">
    <location>
        <begin position="19"/>
        <end position="95"/>
    </location>
</feature>
<keyword evidence="5" id="KW-0372">Hormone</keyword>
<evidence type="ECO:0000256" key="8">
    <source>
        <dbReference type="RuleBase" id="RU000656"/>
    </source>
</evidence>